<reference evidence="1 3" key="1">
    <citation type="submission" date="2015-09" db="EMBL/GenBank/DDBJ databases">
        <title>Genome announcement of multiple Pseudomonas syringae strains.</title>
        <authorList>
            <person name="Thakur S."/>
            <person name="Wang P.W."/>
            <person name="Gong Y."/>
            <person name="Weir B.S."/>
            <person name="Guttman D.S."/>
        </authorList>
    </citation>
    <scope>NUCLEOTIDE SEQUENCE [LARGE SCALE GENOMIC DNA]</scope>
    <source>
        <strain evidence="1 3">ICMP2823</strain>
    </source>
</reference>
<comment type="caution">
    <text evidence="1">The sequence shown here is derived from an EMBL/GenBank/DDBJ whole genome shotgun (WGS) entry which is preliminary data.</text>
</comment>
<evidence type="ECO:0000313" key="4">
    <source>
        <dbReference type="Proteomes" id="UP000281372"/>
    </source>
</evidence>
<dbReference type="AlphaFoldDB" id="A0A0P9KXX1"/>
<dbReference type="Proteomes" id="UP000050564">
    <property type="component" value="Unassembled WGS sequence"/>
</dbReference>
<dbReference type="EMBL" id="LJPX01000702">
    <property type="protein sequence ID" value="KPW61548.1"/>
    <property type="molecule type" value="Genomic_DNA"/>
</dbReference>
<accession>A0A0P9KXX1</accession>
<proteinExistence type="predicted"/>
<dbReference type="PATRIC" id="fig|86840.3.peg.1888"/>
<dbReference type="RefSeq" id="WP_055002174.1">
    <property type="nucleotide sequence ID" value="NZ_FNKU01000003.1"/>
</dbReference>
<sequence length="128" mass="14474">MSIQTLPNQSVTWAELSGVVEEFTEWQQRADRKFADEHTELLAYLMDQLQAESESLVGNPLNHPVLGLISHMSSKNNRMRELLFAYLAIVLSQDLEPARKVIAGQRLQLHLHPEYVAATCCYGASYNS</sequence>
<dbReference type="EMBL" id="RBOW01000116">
    <property type="protein sequence ID" value="RMN39955.1"/>
    <property type="molecule type" value="Genomic_DNA"/>
</dbReference>
<evidence type="ECO:0000313" key="3">
    <source>
        <dbReference type="Proteomes" id="UP000050564"/>
    </source>
</evidence>
<gene>
    <name evidence="1" type="ORF">ALO81_200381</name>
    <name evidence="2" type="ORF">ALQ64_00147</name>
</gene>
<name>A0A0P9KXX1_PSECA</name>
<reference evidence="2 4" key="2">
    <citation type="submission" date="2018-08" db="EMBL/GenBank/DDBJ databases">
        <title>Recombination of ecologically and evolutionarily significant loci maintains genetic cohesion in the Pseudomonas syringae species complex.</title>
        <authorList>
            <person name="Dillon M."/>
            <person name="Thakur S."/>
            <person name="Almeida R.N.D."/>
            <person name="Weir B.S."/>
            <person name="Guttman D.S."/>
        </authorList>
    </citation>
    <scope>NUCLEOTIDE SEQUENCE [LARGE SCALE GENOMIC DNA]</scope>
    <source>
        <strain evidence="2 4">ICMP 2821</strain>
    </source>
</reference>
<dbReference type="Proteomes" id="UP000281372">
    <property type="component" value="Unassembled WGS sequence"/>
</dbReference>
<evidence type="ECO:0000313" key="2">
    <source>
        <dbReference type="EMBL" id="RMN39955.1"/>
    </source>
</evidence>
<evidence type="ECO:0000313" key="1">
    <source>
        <dbReference type="EMBL" id="KPW61548.1"/>
    </source>
</evidence>
<organism evidence="1 3">
    <name type="scientific">Pseudomonas cannabina</name>
    <dbReference type="NCBI Taxonomy" id="86840"/>
    <lineage>
        <taxon>Bacteria</taxon>
        <taxon>Pseudomonadati</taxon>
        <taxon>Pseudomonadota</taxon>
        <taxon>Gammaproteobacteria</taxon>
        <taxon>Pseudomonadales</taxon>
        <taxon>Pseudomonadaceae</taxon>
        <taxon>Pseudomonas</taxon>
    </lineage>
</organism>
<protein>
    <submittedName>
        <fullName evidence="1">Uncharacterized protein</fullName>
    </submittedName>
</protein>